<comment type="caution">
    <text evidence="7">The sequence shown here is derived from an EMBL/GenBank/DDBJ whole genome shotgun (WGS) entry which is preliminary data.</text>
</comment>
<dbReference type="Gene3D" id="1.10.10.10">
    <property type="entry name" value="Winged helix-like DNA-binding domain superfamily/Winged helix DNA-binding domain"/>
    <property type="match status" value="1"/>
</dbReference>
<dbReference type="PANTHER" id="PTHR10015">
    <property type="entry name" value="HEAT SHOCK TRANSCRIPTION FACTOR"/>
    <property type="match status" value="1"/>
</dbReference>
<comment type="subcellular location">
    <subcellularLocation>
        <location evidence="1">Nucleus</location>
    </subcellularLocation>
</comment>
<name>A0AA39TFE3_ACESA</name>
<keyword evidence="3" id="KW-0238">DNA-binding</keyword>
<dbReference type="Proteomes" id="UP001168877">
    <property type="component" value="Unassembled WGS sequence"/>
</dbReference>
<dbReference type="EMBL" id="JAUESC010000002">
    <property type="protein sequence ID" value="KAK0604668.1"/>
    <property type="molecule type" value="Genomic_DNA"/>
</dbReference>
<evidence type="ECO:0000259" key="6">
    <source>
        <dbReference type="Pfam" id="PF00447"/>
    </source>
</evidence>
<evidence type="ECO:0000313" key="8">
    <source>
        <dbReference type="Proteomes" id="UP001168877"/>
    </source>
</evidence>
<dbReference type="PANTHER" id="PTHR10015:SF329">
    <property type="entry name" value="HEAT STRESS TRANSCRIPTION FACTOR B-1"/>
    <property type="match status" value="1"/>
</dbReference>
<evidence type="ECO:0000256" key="1">
    <source>
        <dbReference type="ARBA" id="ARBA00004123"/>
    </source>
</evidence>
<reference evidence="7" key="2">
    <citation type="submission" date="2023-06" db="EMBL/GenBank/DDBJ databases">
        <authorList>
            <person name="Swenson N.G."/>
            <person name="Wegrzyn J.L."/>
            <person name="Mcevoy S.L."/>
        </authorList>
    </citation>
    <scope>NUCLEOTIDE SEQUENCE</scope>
    <source>
        <strain evidence="7">NS2018</strain>
        <tissue evidence="7">Leaf</tissue>
    </source>
</reference>
<evidence type="ECO:0000256" key="4">
    <source>
        <dbReference type="ARBA" id="ARBA00023242"/>
    </source>
</evidence>
<dbReference type="GO" id="GO:0000978">
    <property type="term" value="F:RNA polymerase II cis-regulatory region sequence-specific DNA binding"/>
    <property type="evidence" value="ECO:0007669"/>
    <property type="project" value="TreeGrafter"/>
</dbReference>
<accession>A0AA39TFE3</accession>
<evidence type="ECO:0000256" key="3">
    <source>
        <dbReference type="ARBA" id="ARBA00023125"/>
    </source>
</evidence>
<dbReference type="Pfam" id="PF00447">
    <property type="entry name" value="HSF_DNA-bind"/>
    <property type="match status" value="1"/>
</dbReference>
<feature type="region of interest" description="Disordered" evidence="5">
    <location>
        <begin position="60"/>
        <end position="80"/>
    </location>
</feature>
<dbReference type="AlphaFoldDB" id="A0AA39TFE3"/>
<dbReference type="InterPro" id="IPR036388">
    <property type="entry name" value="WH-like_DNA-bd_sf"/>
</dbReference>
<feature type="domain" description="HSF-type DNA-binding" evidence="6">
    <location>
        <begin position="10"/>
        <end position="40"/>
    </location>
</feature>
<dbReference type="InterPro" id="IPR000232">
    <property type="entry name" value="HSF_DNA-bd"/>
</dbReference>
<protein>
    <recommendedName>
        <fullName evidence="6">HSF-type DNA-binding domain-containing protein</fullName>
    </recommendedName>
</protein>
<sequence>MAQRSVPAPFLMKTYQLVDDPITDDVISWNESGTTFVVWKLLILLRICCRIISNTTISQASSANSTPMDLGKSWRTNGNF</sequence>
<keyword evidence="2" id="KW-0346">Stress response</keyword>
<evidence type="ECO:0000313" key="7">
    <source>
        <dbReference type="EMBL" id="KAK0604668.1"/>
    </source>
</evidence>
<dbReference type="GO" id="GO:0006357">
    <property type="term" value="P:regulation of transcription by RNA polymerase II"/>
    <property type="evidence" value="ECO:0007669"/>
    <property type="project" value="TreeGrafter"/>
</dbReference>
<dbReference type="GO" id="GO:0005634">
    <property type="term" value="C:nucleus"/>
    <property type="evidence" value="ECO:0007669"/>
    <property type="project" value="UniProtKB-SubCell"/>
</dbReference>
<gene>
    <name evidence="7" type="ORF">LWI29_018051</name>
</gene>
<keyword evidence="8" id="KW-1185">Reference proteome</keyword>
<dbReference type="GO" id="GO:0003700">
    <property type="term" value="F:DNA-binding transcription factor activity"/>
    <property type="evidence" value="ECO:0007669"/>
    <property type="project" value="InterPro"/>
</dbReference>
<dbReference type="SUPFAM" id="SSF46785">
    <property type="entry name" value="Winged helix' DNA-binding domain"/>
    <property type="match status" value="1"/>
</dbReference>
<reference evidence="7" key="1">
    <citation type="journal article" date="2022" name="Plant J.">
        <title>Strategies of tolerance reflected in two North American maple genomes.</title>
        <authorList>
            <person name="McEvoy S.L."/>
            <person name="Sezen U.U."/>
            <person name="Trouern-Trend A."/>
            <person name="McMahon S.M."/>
            <person name="Schaberg P.G."/>
            <person name="Yang J."/>
            <person name="Wegrzyn J.L."/>
            <person name="Swenson N.G."/>
        </authorList>
    </citation>
    <scope>NUCLEOTIDE SEQUENCE</scope>
    <source>
        <strain evidence="7">NS2018</strain>
    </source>
</reference>
<dbReference type="InterPro" id="IPR036390">
    <property type="entry name" value="WH_DNA-bd_sf"/>
</dbReference>
<proteinExistence type="predicted"/>
<evidence type="ECO:0000256" key="5">
    <source>
        <dbReference type="SAM" id="MobiDB-lite"/>
    </source>
</evidence>
<organism evidence="7 8">
    <name type="scientific">Acer saccharum</name>
    <name type="common">Sugar maple</name>
    <dbReference type="NCBI Taxonomy" id="4024"/>
    <lineage>
        <taxon>Eukaryota</taxon>
        <taxon>Viridiplantae</taxon>
        <taxon>Streptophyta</taxon>
        <taxon>Embryophyta</taxon>
        <taxon>Tracheophyta</taxon>
        <taxon>Spermatophyta</taxon>
        <taxon>Magnoliopsida</taxon>
        <taxon>eudicotyledons</taxon>
        <taxon>Gunneridae</taxon>
        <taxon>Pentapetalae</taxon>
        <taxon>rosids</taxon>
        <taxon>malvids</taxon>
        <taxon>Sapindales</taxon>
        <taxon>Sapindaceae</taxon>
        <taxon>Hippocastanoideae</taxon>
        <taxon>Acereae</taxon>
        <taxon>Acer</taxon>
    </lineage>
</organism>
<evidence type="ECO:0000256" key="2">
    <source>
        <dbReference type="ARBA" id="ARBA00023016"/>
    </source>
</evidence>
<keyword evidence="4" id="KW-0539">Nucleus</keyword>